<keyword evidence="7" id="KW-0012">Acyltransferase</keyword>
<feature type="transmembrane region" description="Helical" evidence="8">
    <location>
        <begin position="7"/>
        <end position="27"/>
    </location>
</feature>
<dbReference type="PANTHER" id="PTHR13285:SF18">
    <property type="entry name" value="PROTEIN-CYSTEINE N-PALMITOYLTRANSFERASE RASP"/>
    <property type="match status" value="1"/>
</dbReference>
<dbReference type="RefSeq" id="WP_207859107.1">
    <property type="nucleotide sequence ID" value="NZ_JAFREP010000010.1"/>
</dbReference>
<evidence type="ECO:0000256" key="7">
    <source>
        <dbReference type="PIRNR" id="PIRNR016636"/>
    </source>
</evidence>
<dbReference type="InterPro" id="IPR051085">
    <property type="entry name" value="MB_O-acyltransferase"/>
</dbReference>
<dbReference type="InterPro" id="IPR028362">
    <property type="entry name" value="AlgI"/>
</dbReference>
<keyword evidence="7" id="KW-0808">Transferase</keyword>
<gene>
    <name evidence="9" type="ORF">J3U88_12510</name>
</gene>
<comment type="caution">
    <text evidence="9">The sequence shown here is derived from an EMBL/GenBank/DDBJ whole genome shotgun (WGS) entry which is preliminary data.</text>
</comment>
<dbReference type="PANTHER" id="PTHR13285">
    <property type="entry name" value="ACYLTRANSFERASE"/>
    <property type="match status" value="1"/>
</dbReference>
<evidence type="ECO:0000256" key="8">
    <source>
        <dbReference type="SAM" id="Phobius"/>
    </source>
</evidence>
<feature type="transmembrane region" description="Helical" evidence="8">
    <location>
        <begin position="308"/>
        <end position="324"/>
    </location>
</feature>
<evidence type="ECO:0000256" key="5">
    <source>
        <dbReference type="ARBA" id="ARBA00022989"/>
    </source>
</evidence>
<organism evidence="9 10">
    <name type="scientific">Acanthopleuribacter pedis</name>
    <dbReference type="NCBI Taxonomy" id="442870"/>
    <lineage>
        <taxon>Bacteria</taxon>
        <taxon>Pseudomonadati</taxon>
        <taxon>Acidobacteriota</taxon>
        <taxon>Holophagae</taxon>
        <taxon>Acanthopleuribacterales</taxon>
        <taxon>Acanthopleuribacteraceae</taxon>
        <taxon>Acanthopleuribacter</taxon>
    </lineage>
</organism>
<keyword evidence="10" id="KW-1185">Reference proteome</keyword>
<evidence type="ECO:0000313" key="10">
    <source>
        <dbReference type="Proteomes" id="UP000664417"/>
    </source>
</evidence>
<keyword evidence="5 8" id="KW-1133">Transmembrane helix</keyword>
<feature type="transmembrane region" description="Helical" evidence="8">
    <location>
        <begin position="77"/>
        <end position="99"/>
    </location>
</feature>
<dbReference type="PIRSF" id="PIRSF500217">
    <property type="entry name" value="AlgI"/>
    <property type="match status" value="1"/>
</dbReference>
<dbReference type="PIRSF" id="PIRSF016636">
    <property type="entry name" value="AlgI_DltB"/>
    <property type="match status" value="1"/>
</dbReference>
<feature type="transmembrane region" description="Helical" evidence="8">
    <location>
        <begin position="453"/>
        <end position="475"/>
    </location>
</feature>
<dbReference type="GO" id="GO:0016746">
    <property type="term" value="F:acyltransferase activity"/>
    <property type="evidence" value="ECO:0007669"/>
    <property type="project" value="UniProtKB-KW"/>
</dbReference>
<evidence type="ECO:0000256" key="6">
    <source>
        <dbReference type="ARBA" id="ARBA00023136"/>
    </source>
</evidence>
<feature type="transmembrane region" description="Helical" evidence="8">
    <location>
        <begin position="119"/>
        <end position="140"/>
    </location>
</feature>
<dbReference type="EMBL" id="JAFREP010000010">
    <property type="protein sequence ID" value="MBO1319286.1"/>
    <property type="molecule type" value="Genomic_DNA"/>
</dbReference>
<evidence type="ECO:0000313" key="9">
    <source>
        <dbReference type="EMBL" id="MBO1319286.1"/>
    </source>
</evidence>
<reference evidence="9" key="1">
    <citation type="submission" date="2021-03" db="EMBL/GenBank/DDBJ databases">
        <authorList>
            <person name="Wang G."/>
        </authorList>
    </citation>
    <scope>NUCLEOTIDE SEQUENCE</scope>
    <source>
        <strain evidence="9">KCTC 12899</strain>
    </source>
</reference>
<protein>
    <submittedName>
        <fullName evidence="9">MBOAT family protein</fullName>
    </submittedName>
</protein>
<comment type="similarity">
    <text evidence="2 7">Belongs to the membrane-bound acyltransferase family.</text>
</comment>
<dbReference type="InterPro" id="IPR024194">
    <property type="entry name" value="Ac/AlaTfrase_AlgI/DltB"/>
</dbReference>
<dbReference type="Pfam" id="PF03062">
    <property type="entry name" value="MBOAT"/>
    <property type="match status" value="1"/>
</dbReference>
<feature type="transmembrane region" description="Helical" evidence="8">
    <location>
        <begin position="410"/>
        <end position="432"/>
    </location>
</feature>
<evidence type="ECO:0000256" key="1">
    <source>
        <dbReference type="ARBA" id="ARBA00004651"/>
    </source>
</evidence>
<keyword evidence="6 7" id="KW-0472">Membrane</keyword>
<dbReference type="InterPro" id="IPR004299">
    <property type="entry name" value="MBOAT_fam"/>
</dbReference>
<dbReference type="GO" id="GO:0005886">
    <property type="term" value="C:plasma membrane"/>
    <property type="evidence" value="ECO:0007669"/>
    <property type="project" value="UniProtKB-SubCell"/>
</dbReference>
<feature type="transmembrane region" description="Helical" evidence="8">
    <location>
        <begin position="363"/>
        <end position="390"/>
    </location>
</feature>
<proteinExistence type="inferred from homology"/>
<dbReference type="Proteomes" id="UP000664417">
    <property type="component" value="Unassembled WGS sequence"/>
</dbReference>
<dbReference type="AlphaFoldDB" id="A0A8J7QE46"/>
<feature type="transmembrane region" description="Helical" evidence="8">
    <location>
        <begin position="47"/>
        <end position="65"/>
    </location>
</feature>
<name>A0A8J7QE46_9BACT</name>
<comment type="subcellular location">
    <subcellularLocation>
        <location evidence="1">Cell membrane</location>
        <topology evidence="1">Multi-pass membrane protein</topology>
    </subcellularLocation>
</comment>
<evidence type="ECO:0000256" key="4">
    <source>
        <dbReference type="ARBA" id="ARBA00022692"/>
    </source>
</evidence>
<evidence type="ECO:0000256" key="3">
    <source>
        <dbReference type="ARBA" id="ARBA00022475"/>
    </source>
</evidence>
<feature type="transmembrane region" description="Helical" evidence="8">
    <location>
        <begin position="330"/>
        <end position="351"/>
    </location>
</feature>
<keyword evidence="3 7" id="KW-1003">Cell membrane</keyword>
<evidence type="ECO:0000256" key="2">
    <source>
        <dbReference type="ARBA" id="ARBA00010323"/>
    </source>
</evidence>
<accession>A0A8J7QE46</accession>
<dbReference type="GO" id="GO:0042121">
    <property type="term" value="P:alginic acid biosynthetic process"/>
    <property type="evidence" value="ECO:0007669"/>
    <property type="project" value="InterPro"/>
</dbReference>
<keyword evidence="4 8" id="KW-0812">Transmembrane</keyword>
<sequence>MLFSEPAFLLFFLPLLFAIYFAVPKVLRNTVLLIFSLGFYAYGEKMFVLLMLFSIALNYGLGLAIDRAATPAAKKFWLIAGIVGDLGLLIAFKYANFLVDNLNSALSVVQLPTVHLDPVHLPIGISFFTFQAMSYIIDLYRGEVKVQRNPFDLALYISLFPQLIAGPIVRYHDISEQLQRRRHSFMNFAYGAERFLIGLGKKMIIANAVAYPCDQIFALPDDEITTSLAWLGMVCYTLQIYFDFSGYSDMAIGLGRMFGFKFLENFNYPYISQSITEFWRRWHISLSSWYRDYLYIPLGGNRVSPRRTYFNLFTVFFLCGLWHGSSWNFVIWGMYHGLFLIIERLGFGAMLKKGPRAVRHIYCMLAAVIGWVFFRAETLPQSLTFIAAMFGFGSDPSGARLLGHYLDTELLVMIVIGMIGATNIVPAGTARLKSYVAGKEKAQRATWENLFALLKWAALTAIFFWCLMMMAAGSYNPFIYFRF</sequence>